<gene>
    <name evidence="2" type="ORF">Glove_519g96</name>
</gene>
<evidence type="ECO:0000313" key="3">
    <source>
        <dbReference type="Proteomes" id="UP000266861"/>
    </source>
</evidence>
<name>A0A397GJF7_9GLOM</name>
<dbReference type="STRING" id="1348612.A0A397GJF7"/>
<accession>A0A397GJF7</accession>
<reference evidence="2 3" key="1">
    <citation type="submission" date="2018-08" db="EMBL/GenBank/DDBJ databases">
        <title>Genome and evolution of the arbuscular mycorrhizal fungus Diversispora epigaea (formerly Glomus versiforme) and its bacterial endosymbionts.</title>
        <authorList>
            <person name="Sun X."/>
            <person name="Fei Z."/>
            <person name="Harrison M."/>
        </authorList>
    </citation>
    <scope>NUCLEOTIDE SEQUENCE [LARGE SCALE GENOMIC DNA]</scope>
    <source>
        <strain evidence="2 3">IT104</strain>
    </source>
</reference>
<dbReference type="Proteomes" id="UP000266861">
    <property type="component" value="Unassembled WGS sequence"/>
</dbReference>
<dbReference type="EMBL" id="PQFF01000448">
    <property type="protein sequence ID" value="RHZ49566.1"/>
    <property type="molecule type" value="Genomic_DNA"/>
</dbReference>
<feature type="region of interest" description="Disordered" evidence="1">
    <location>
        <begin position="1"/>
        <end position="32"/>
    </location>
</feature>
<keyword evidence="3" id="KW-1185">Reference proteome</keyword>
<proteinExistence type="predicted"/>
<comment type="caution">
    <text evidence="2">The sequence shown here is derived from an EMBL/GenBank/DDBJ whole genome shotgun (WGS) entry which is preliminary data.</text>
</comment>
<evidence type="ECO:0000313" key="2">
    <source>
        <dbReference type="EMBL" id="RHZ49566.1"/>
    </source>
</evidence>
<dbReference type="OrthoDB" id="2433784at2759"/>
<protein>
    <submittedName>
        <fullName evidence="2">Uncharacterized protein</fullName>
    </submittedName>
</protein>
<dbReference type="AlphaFoldDB" id="A0A397GJF7"/>
<organism evidence="2 3">
    <name type="scientific">Diversispora epigaea</name>
    <dbReference type="NCBI Taxonomy" id="1348612"/>
    <lineage>
        <taxon>Eukaryota</taxon>
        <taxon>Fungi</taxon>
        <taxon>Fungi incertae sedis</taxon>
        <taxon>Mucoromycota</taxon>
        <taxon>Glomeromycotina</taxon>
        <taxon>Glomeromycetes</taxon>
        <taxon>Diversisporales</taxon>
        <taxon>Diversisporaceae</taxon>
        <taxon>Diversispora</taxon>
    </lineage>
</organism>
<evidence type="ECO:0000256" key="1">
    <source>
        <dbReference type="SAM" id="MobiDB-lite"/>
    </source>
</evidence>
<sequence length="99" mass="11336">MKQNVNKEVFGSNTKSKSVKQPTITSHFNNTNSLPTSKANEINQTILKAWVCCGFPFHTIENPFIIDLFRIAIPGYKLPSRDIFSNKLLDQEIIRIKKK</sequence>